<dbReference type="PANTHER" id="PTHR44051:SF8">
    <property type="entry name" value="GLUTATHIONE S-TRANSFERASE GSTA"/>
    <property type="match status" value="1"/>
</dbReference>
<comment type="caution">
    <text evidence="3">The sequence shown here is derived from an EMBL/GenBank/DDBJ whole genome shotgun (WGS) entry which is preliminary data.</text>
</comment>
<dbReference type="CDD" id="cd03048">
    <property type="entry name" value="GST_N_Ure2p_like"/>
    <property type="match status" value="1"/>
</dbReference>
<reference evidence="4" key="1">
    <citation type="journal article" date="2019" name="Int. J. Syst. Evol. Microbiol.">
        <title>The Global Catalogue of Microorganisms (GCM) 10K type strain sequencing project: providing services to taxonomists for standard genome sequencing and annotation.</title>
        <authorList>
            <consortium name="The Broad Institute Genomics Platform"/>
            <consortium name="The Broad Institute Genome Sequencing Center for Infectious Disease"/>
            <person name="Wu L."/>
            <person name="Ma J."/>
        </authorList>
    </citation>
    <scope>NUCLEOTIDE SEQUENCE [LARGE SCALE GENOMIC DNA]</scope>
    <source>
        <strain evidence="4">KCTC 52141</strain>
    </source>
</reference>
<accession>A0ABV7HY26</accession>
<dbReference type="SFLD" id="SFLDS00019">
    <property type="entry name" value="Glutathione_Transferase_(cytos"/>
    <property type="match status" value="1"/>
</dbReference>
<keyword evidence="4" id="KW-1185">Reference proteome</keyword>
<proteinExistence type="predicted"/>
<dbReference type="SUPFAM" id="SSF52833">
    <property type="entry name" value="Thioredoxin-like"/>
    <property type="match status" value="1"/>
</dbReference>
<sequence>MHLQLVKDRWPAQHPGRIQLYSMNTPNGIKVALALEEMHLPYDAHTVDITEGEQFCEAFRIINPNSKIPALIDPEGPDDHPLSLMESCAILRYLAEKTGEFTPLDKAGKSACEQWLFFQTGHIGPMFGQFGHFFKFAQNDCQDPYPLERYRKETQRLLHVIDNHLQRHDYMLGESYSIVDMAIAPWVDCLEQFYDAGQILELQRFETTNRWLTQCTKRPAYQRAKEVCAPA</sequence>
<dbReference type="InterPro" id="IPR004045">
    <property type="entry name" value="Glutathione_S-Trfase_N"/>
</dbReference>
<dbReference type="InterPro" id="IPR040079">
    <property type="entry name" value="Glutathione_S-Trfase"/>
</dbReference>
<dbReference type="Pfam" id="PF13409">
    <property type="entry name" value="GST_N_2"/>
    <property type="match status" value="1"/>
</dbReference>
<dbReference type="Pfam" id="PF00043">
    <property type="entry name" value="GST_C"/>
    <property type="match status" value="1"/>
</dbReference>
<dbReference type="InterPro" id="IPR036282">
    <property type="entry name" value="Glutathione-S-Trfase_C_sf"/>
</dbReference>
<dbReference type="SFLD" id="SFLDG01151">
    <property type="entry name" value="Main.2:_Nu-like"/>
    <property type="match status" value="1"/>
</dbReference>
<name>A0ABV7HY26_9GAMM</name>
<dbReference type="PROSITE" id="PS50405">
    <property type="entry name" value="GST_CTER"/>
    <property type="match status" value="1"/>
</dbReference>
<protein>
    <submittedName>
        <fullName evidence="3">Glutathione S-transferase N-terminal domain-containing protein</fullName>
    </submittedName>
</protein>
<evidence type="ECO:0000313" key="4">
    <source>
        <dbReference type="Proteomes" id="UP001595548"/>
    </source>
</evidence>
<gene>
    <name evidence="3" type="ORF">ACFOEB_17510</name>
</gene>
<dbReference type="InterPro" id="IPR010987">
    <property type="entry name" value="Glutathione-S-Trfase_C-like"/>
</dbReference>
<dbReference type="SUPFAM" id="SSF47616">
    <property type="entry name" value="GST C-terminal domain-like"/>
    <property type="match status" value="1"/>
</dbReference>
<dbReference type="PANTHER" id="PTHR44051">
    <property type="entry name" value="GLUTATHIONE S-TRANSFERASE-RELATED"/>
    <property type="match status" value="1"/>
</dbReference>
<dbReference type="SFLD" id="SFLDG00358">
    <property type="entry name" value="Main_(cytGST)"/>
    <property type="match status" value="1"/>
</dbReference>
<feature type="domain" description="GST N-terminal" evidence="1">
    <location>
        <begin position="15"/>
        <end position="102"/>
    </location>
</feature>
<dbReference type="Proteomes" id="UP001595548">
    <property type="component" value="Unassembled WGS sequence"/>
</dbReference>
<evidence type="ECO:0000259" key="1">
    <source>
        <dbReference type="PROSITE" id="PS50404"/>
    </source>
</evidence>
<feature type="domain" description="GST C-terminal" evidence="2">
    <location>
        <begin position="105"/>
        <end position="231"/>
    </location>
</feature>
<organism evidence="3 4">
    <name type="scientific">Gilvimarinus japonicus</name>
    <dbReference type="NCBI Taxonomy" id="1796469"/>
    <lineage>
        <taxon>Bacteria</taxon>
        <taxon>Pseudomonadati</taxon>
        <taxon>Pseudomonadota</taxon>
        <taxon>Gammaproteobacteria</taxon>
        <taxon>Cellvibrionales</taxon>
        <taxon>Cellvibrionaceae</taxon>
        <taxon>Gilvimarinus</taxon>
    </lineage>
</organism>
<dbReference type="PROSITE" id="PS50404">
    <property type="entry name" value="GST_NTER"/>
    <property type="match status" value="1"/>
</dbReference>
<dbReference type="InterPro" id="IPR004046">
    <property type="entry name" value="GST_C"/>
</dbReference>
<dbReference type="EMBL" id="JBHRTL010000031">
    <property type="protein sequence ID" value="MFC3157010.1"/>
    <property type="molecule type" value="Genomic_DNA"/>
</dbReference>
<evidence type="ECO:0000313" key="3">
    <source>
        <dbReference type="EMBL" id="MFC3157010.1"/>
    </source>
</evidence>
<dbReference type="InterPro" id="IPR036249">
    <property type="entry name" value="Thioredoxin-like_sf"/>
</dbReference>
<dbReference type="RefSeq" id="WP_339617183.1">
    <property type="nucleotide sequence ID" value="NZ_AP031500.1"/>
</dbReference>
<dbReference type="Gene3D" id="3.40.30.10">
    <property type="entry name" value="Glutaredoxin"/>
    <property type="match status" value="1"/>
</dbReference>
<dbReference type="Gene3D" id="1.20.1050.10">
    <property type="match status" value="1"/>
</dbReference>
<evidence type="ECO:0000259" key="2">
    <source>
        <dbReference type="PROSITE" id="PS50405"/>
    </source>
</evidence>